<dbReference type="EMBL" id="AVOT02019794">
    <property type="protein sequence ID" value="MBW0507584.1"/>
    <property type="molecule type" value="Genomic_DNA"/>
</dbReference>
<feature type="compositionally biased region" description="Polar residues" evidence="1">
    <location>
        <begin position="181"/>
        <end position="198"/>
    </location>
</feature>
<name>A0A9Q3DQR4_9BASI</name>
<evidence type="ECO:0000313" key="3">
    <source>
        <dbReference type="EMBL" id="MBW0507584.1"/>
    </source>
</evidence>
<dbReference type="AlphaFoldDB" id="A0A9Q3DQR4"/>
<keyword evidence="4" id="KW-1185">Reference proteome</keyword>
<feature type="region of interest" description="Disordered" evidence="1">
    <location>
        <begin position="166"/>
        <end position="296"/>
    </location>
</feature>
<evidence type="ECO:0000313" key="4">
    <source>
        <dbReference type="Proteomes" id="UP000765509"/>
    </source>
</evidence>
<sequence length="296" mass="32878">MIHSRNHKIGWFVFLSFGLGLQLLAIENSPVSLSSQNLNHRPVLLPRRISNSNSNPPVLKQIQTLPGCPGEICGTLAGEAVTPLLAGAGECAQQNMADKIIDVAKTQLKDSQISKKLIQLAIEYRQSERNTFPDYANNPAPDQNSLYCQKIPKNYELINIHQKQSPKADSNLFFDPKAKNGASTTIRKGSDPRTTPFLQTKLKQDGPTDKTPENKTQTKTKQLNPDQNLPKLIPSTATKINKTKTNSNESETSDHRENQTNTNLASENNPASETKEKQLSDQNNCNGKPKRRLKIF</sequence>
<evidence type="ECO:0000256" key="1">
    <source>
        <dbReference type="SAM" id="MobiDB-lite"/>
    </source>
</evidence>
<protein>
    <submittedName>
        <fullName evidence="3">Uncharacterized protein</fullName>
    </submittedName>
</protein>
<feature type="signal peptide" evidence="2">
    <location>
        <begin position="1"/>
        <end position="25"/>
    </location>
</feature>
<organism evidence="3 4">
    <name type="scientific">Austropuccinia psidii MF-1</name>
    <dbReference type="NCBI Taxonomy" id="1389203"/>
    <lineage>
        <taxon>Eukaryota</taxon>
        <taxon>Fungi</taxon>
        <taxon>Dikarya</taxon>
        <taxon>Basidiomycota</taxon>
        <taxon>Pucciniomycotina</taxon>
        <taxon>Pucciniomycetes</taxon>
        <taxon>Pucciniales</taxon>
        <taxon>Sphaerophragmiaceae</taxon>
        <taxon>Austropuccinia</taxon>
    </lineage>
</organism>
<dbReference type="OrthoDB" id="2507450at2759"/>
<evidence type="ECO:0000256" key="2">
    <source>
        <dbReference type="SAM" id="SignalP"/>
    </source>
</evidence>
<reference evidence="3" key="1">
    <citation type="submission" date="2021-03" db="EMBL/GenBank/DDBJ databases">
        <title>Draft genome sequence of rust myrtle Austropuccinia psidii MF-1, a brazilian biotype.</title>
        <authorList>
            <person name="Quecine M.C."/>
            <person name="Pachon D.M.R."/>
            <person name="Bonatelli M.L."/>
            <person name="Correr F.H."/>
            <person name="Franceschini L.M."/>
            <person name="Leite T.F."/>
            <person name="Margarido G.R.A."/>
            <person name="Almeida C.A."/>
            <person name="Ferrarezi J.A."/>
            <person name="Labate C.A."/>
        </authorList>
    </citation>
    <scope>NUCLEOTIDE SEQUENCE</scope>
    <source>
        <strain evidence="3">MF-1</strain>
    </source>
</reference>
<accession>A0A9Q3DQR4</accession>
<feature type="compositionally biased region" description="Polar residues" evidence="1">
    <location>
        <begin position="259"/>
        <end position="272"/>
    </location>
</feature>
<gene>
    <name evidence="3" type="ORF">O181_047299</name>
</gene>
<feature type="chain" id="PRO_5040112427" evidence="2">
    <location>
        <begin position="26"/>
        <end position="296"/>
    </location>
</feature>
<feature type="compositionally biased region" description="Polar residues" evidence="1">
    <location>
        <begin position="235"/>
        <end position="250"/>
    </location>
</feature>
<proteinExistence type="predicted"/>
<feature type="compositionally biased region" description="Polar residues" evidence="1">
    <location>
        <begin position="214"/>
        <end position="227"/>
    </location>
</feature>
<dbReference type="Proteomes" id="UP000765509">
    <property type="component" value="Unassembled WGS sequence"/>
</dbReference>
<keyword evidence="2" id="KW-0732">Signal</keyword>
<feature type="compositionally biased region" description="Basic and acidic residues" evidence="1">
    <location>
        <begin position="202"/>
        <end position="213"/>
    </location>
</feature>
<comment type="caution">
    <text evidence="3">The sequence shown here is derived from an EMBL/GenBank/DDBJ whole genome shotgun (WGS) entry which is preliminary data.</text>
</comment>